<evidence type="ECO:0000256" key="3">
    <source>
        <dbReference type="ARBA" id="ARBA00022827"/>
    </source>
</evidence>
<dbReference type="EMBL" id="BARW01037305">
    <property type="protein sequence ID" value="GAJ23957.1"/>
    <property type="molecule type" value="Genomic_DNA"/>
</dbReference>
<dbReference type="SUPFAM" id="SSF51905">
    <property type="entry name" value="FAD/NAD(P)-binding domain"/>
    <property type="match status" value="1"/>
</dbReference>
<dbReference type="GO" id="GO:0016614">
    <property type="term" value="F:oxidoreductase activity, acting on CH-OH group of donors"/>
    <property type="evidence" value="ECO:0007669"/>
    <property type="project" value="InterPro"/>
</dbReference>
<accession>X1VSZ2</accession>
<evidence type="ECO:0000256" key="4">
    <source>
        <dbReference type="ARBA" id="ARBA00023002"/>
    </source>
</evidence>
<name>X1VSZ2_9ZZZZ</name>
<dbReference type="PANTHER" id="PTHR46056:SF12">
    <property type="entry name" value="LONG-CHAIN-ALCOHOL OXIDASE"/>
    <property type="match status" value="1"/>
</dbReference>
<evidence type="ECO:0000256" key="2">
    <source>
        <dbReference type="ARBA" id="ARBA00022630"/>
    </source>
</evidence>
<dbReference type="Pfam" id="PF05199">
    <property type="entry name" value="GMC_oxred_C"/>
    <property type="match status" value="1"/>
</dbReference>
<sequence length="120" mass="13212">IGMMTKIRDEITGEVRNDGTIRKTLTKRDKEKLDEAHEINKKILIAAGANPKTILKGIYESGHPCCTAPIGKIVDENQETEIKGLFVSDTSIFPSPLGMPPILTIVAFSKRLSRYLLSCA</sequence>
<proteinExistence type="inferred from homology"/>
<protein>
    <recommendedName>
        <fullName evidence="5">Glucose-methanol-choline oxidoreductase C-terminal domain-containing protein</fullName>
    </recommendedName>
</protein>
<organism evidence="6">
    <name type="scientific">marine sediment metagenome</name>
    <dbReference type="NCBI Taxonomy" id="412755"/>
    <lineage>
        <taxon>unclassified sequences</taxon>
        <taxon>metagenomes</taxon>
        <taxon>ecological metagenomes</taxon>
    </lineage>
</organism>
<evidence type="ECO:0000313" key="6">
    <source>
        <dbReference type="EMBL" id="GAJ23957.1"/>
    </source>
</evidence>
<dbReference type="PANTHER" id="PTHR46056">
    <property type="entry name" value="LONG-CHAIN-ALCOHOL OXIDASE"/>
    <property type="match status" value="1"/>
</dbReference>
<evidence type="ECO:0000259" key="5">
    <source>
        <dbReference type="Pfam" id="PF05199"/>
    </source>
</evidence>
<dbReference type="InterPro" id="IPR036188">
    <property type="entry name" value="FAD/NAD-bd_sf"/>
</dbReference>
<keyword evidence="2" id="KW-0285">Flavoprotein</keyword>
<comment type="similarity">
    <text evidence="1">Belongs to the GMC oxidoreductase family.</text>
</comment>
<feature type="non-terminal residue" evidence="6">
    <location>
        <position position="1"/>
    </location>
</feature>
<reference evidence="6" key="1">
    <citation type="journal article" date="2014" name="Front. Microbiol.">
        <title>High frequency of phylogenetically diverse reductive dehalogenase-homologous genes in deep subseafloor sedimentary metagenomes.</title>
        <authorList>
            <person name="Kawai M."/>
            <person name="Futagami T."/>
            <person name="Toyoda A."/>
            <person name="Takaki Y."/>
            <person name="Nishi S."/>
            <person name="Hori S."/>
            <person name="Arai W."/>
            <person name="Tsubouchi T."/>
            <person name="Morono Y."/>
            <person name="Uchiyama I."/>
            <person name="Ito T."/>
            <person name="Fujiyama A."/>
            <person name="Inagaki F."/>
            <person name="Takami H."/>
        </authorList>
    </citation>
    <scope>NUCLEOTIDE SEQUENCE</scope>
    <source>
        <strain evidence="6">Expedition CK06-06</strain>
    </source>
</reference>
<gene>
    <name evidence="6" type="ORF">S12H4_57631</name>
</gene>
<dbReference type="Gene3D" id="3.50.50.60">
    <property type="entry name" value="FAD/NAD(P)-binding domain"/>
    <property type="match status" value="1"/>
</dbReference>
<comment type="caution">
    <text evidence="6">The sequence shown here is derived from an EMBL/GenBank/DDBJ whole genome shotgun (WGS) entry which is preliminary data.</text>
</comment>
<dbReference type="AlphaFoldDB" id="X1VSZ2"/>
<dbReference type="InterPro" id="IPR007867">
    <property type="entry name" value="GMC_OxRtase_C"/>
</dbReference>
<keyword evidence="3" id="KW-0274">FAD</keyword>
<evidence type="ECO:0000256" key="1">
    <source>
        <dbReference type="ARBA" id="ARBA00010790"/>
    </source>
</evidence>
<keyword evidence="4" id="KW-0560">Oxidoreductase</keyword>
<feature type="domain" description="Glucose-methanol-choline oxidoreductase C-terminal" evidence="5">
    <location>
        <begin position="49"/>
        <end position="108"/>
    </location>
</feature>